<organism evidence="11 12">
    <name type="scientific">Acidobacterium capsulatum (strain ATCC 51196 / DSM 11244 / BCRC 80197 / JCM 7670 / NBRC 15755 / NCIMB 13165 / 161)</name>
    <dbReference type="NCBI Taxonomy" id="240015"/>
    <lineage>
        <taxon>Bacteria</taxon>
        <taxon>Pseudomonadati</taxon>
        <taxon>Acidobacteriota</taxon>
        <taxon>Terriglobia</taxon>
        <taxon>Terriglobales</taxon>
        <taxon>Acidobacteriaceae</taxon>
        <taxon>Acidobacterium</taxon>
    </lineage>
</organism>
<feature type="domain" description="Beta-galactosidase 1-like first all-beta" evidence="9">
    <location>
        <begin position="395"/>
        <end position="505"/>
    </location>
</feature>
<dbReference type="SUPFAM" id="SSF51445">
    <property type="entry name" value="(Trans)glycosidases"/>
    <property type="match status" value="1"/>
</dbReference>
<dbReference type="STRING" id="240015.ACP_0552"/>
<dbReference type="SUPFAM" id="SSF49785">
    <property type="entry name" value="Galactose-binding domain-like"/>
    <property type="match status" value="1"/>
</dbReference>
<sequence>MLALFLLPVSVMAAARRGNSSALSDQRGSFRVENGKFVLDGQPFQIISGEMHYERIPRAYWKARLQMAKAMGLNTIATYVFWNLHEPEPGKFDFSGNADLAQFIRDAQQTGLKVLLRAGPYSCAEWEFGGFPAWLMKNPKMQTALRSNDPEFMKPAEQWILRLGREVAPLQVGYGGPIIGVQIENEYGDFGGDAAYLEHLKKIFLKAGFTQSLLYTANPSRALVRGSIPGVYSAVNFAPGHAAQALDSLAQLRAGQPLLSSEYWTGWFDHWGEPHQSKPLSLQVKDFNYILRHGAGVNLYMFHGGTSFGMMSGSSWTKHQFLPDVTSYDYGAPLDEAGHPTPAYYAYRKIIAAYLGHALPPVPAAPPVMAIAPFALHEASSLWRGLPKPVVTKNPEPMEWLGQSYGFILYRKTLHHAVDGDLVLNGMNDYALVYLNGKLQGTLNRTCNDSTLMLHSNSAKTRLDILVENSGRINSTRMMLHANKGLMGPVMLAGRALHGWKTYRLPMKPDTIADPLGMPQETHFNEKSTPAQAMSGPAFYRGTFRVETKSKQIPDTFLDIRGLGKGAVWIDGHPIGRYWNVGPQDTLYVPGPWLHRGKNEIMVLDLFQRTNLPRLAGLTQPILNGPARKVCNATELSSAPAEMHGRGKGRAAQPGVSRAKETKH</sequence>
<feature type="active site" description="Proton donor" evidence="4">
    <location>
        <position position="186"/>
    </location>
</feature>
<dbReference type="InterPro" id="IPR031330">
    <property type="entry name" value="Gly_Hdrlase_35_cat"/>
</dbReference>
<dbReference type="KEGG" id="aca:ACP_0552"/>
<dbReference type="GO" id="GO:0004565">
    <property type="term" value="F:beta-galactosidase activity"/>
    <property type="evidence" value="ECO:0007669"/>
    <property type="project" value="UniProtKB-EC"/>
</dbReference>
<evidence type="ECO:0000256" key="7">
    <source>
        <dbReference type="SAM" id="MobiDB-lite"/>
    </source>
</evidence>
<dbReference type="Pfam" id="PF01301">
    <property type="entry name" value="Glyco_hydro_35"/>
    <property type="match status" value="1"/>
</dbReference>
<dbReference type="InterPro" id="IPR001944">
    <property type="entry name" value="Glycoside_Hdrlase_35"/>
</dbReference>
<evidence type="ECO:0000256" key="1">
    <source>
        <dbReference type="ARBA" id="ARBA00009809"/>
    </source>
</evidence>
<proteinExistence type="inferred from homology"/>
<dbReference type="Gene3D" id="3.20.20.80">
    <property type="entry name" value="Glycosidases"/>
    <property type="match status" value="1"/>
</dbReference>
<gene>
    <name evidence="11" type="ordered locus">ACP_0552</name>
</gene>
<dbReference type="PROSITE" id="PS01182">
    <property type="entry name" value="GLYCOSYL_HYDROL_F35"/>
    <property type="match status" value="1"/>
</dbReference>
<dbReference type="InterPro" id="IPR048912">
    <property type="entry name" value="BetaGal1-like_ABD1"/>
</dbReference>
<dbReference type="Pfam" id="PF21467">
    <property type="entry name" value="BetaGal_gal-bd"/>
    <property type="match status" value="1"/>
</dbReference>
<evidence type="ECO:0000256" key="2">
    <source>
        <dbReference type="ARBA" id="ARBA00022801"/>
    </source>
</evidence>
<comment type="similarity">
    <text evidence="1 6">Belongs to the glycosyl hydrolase 35 family.</text>
</comment>
<dbReference type="CAZy" id="GH35">
    <property type="family name" value="Glycoside Hydrolase Family 35"/>
</dbReference>
<dbReference type="PANTHER" id="PTHR23421">
    <property type="entry name" value="BETA-GALACTOSIDASE RELATED"/>
    <property type="match status" value="1"/>
</dbReference>
<protein>
    <recommendedName>
        <fullName evidence="5">Beta-galactosidase</fullName>
        <ecNumber evidence="5">3.2.1.23</ecNumber>
    </recommendedName>
</protein>
<evidence type="ECO:0000259" key="9">
    <source>
        <dbReference type="Pfam" id="PF21317"/>
    </source>
</evidence>
<evidence type="ECO:0000313" key="11">
    <source>
        <dbReference type="EMBL" id="ACO31564.1"/>
    </source>
</evidence>
<accession>C1F148</accession>
<dbReference type="InterPro" id="IPR048913">
    <property type="entry name" value="BetaGal_gal-bd"/>
</dbReference>
<dbReference type="EMBL" id="CP001472">
    <property type="protein sequence ID" value="ACO31564.1"/>
    <property type="molecule type" value="Genomic_DNA"/>
</dbReference>
<feature type="region of interest" description="Disordered" evidence="7">
    <location>
        <begin position="638"/>
        <end position="664"/>
    </location>
</feature>
<dbReference type="InterPro" id="IPR019801">
    <property type="entry name" value="Glyco_hydro_35_CS"/>
</dbReference>
<dbReference type="InParanoid" id="C1F148"/>
<feature type="active site" description="Nucleophile" evidence="4">
    <location>
        <position position="262"/>
    </location>
</feature>
<dbReference type="eggNOG" id="COG1874">
    <property type="taxonomic scope" value="Bacteria"/>
</dbReference>
<keyword evidence="2 5" id="KW-0378">Hydrolase</keyword>
<dbReference type="Pfam" id="PF21317">
    <property type="entry name" value="BetaGal_ABD_1"/>
    <property type="match status" value="1"/>
</dbReference>
<dbReference type="PRINTS" id="PR00742">
    <property type="entry name" value="GLHYDRLASE35"/>
</dbReference>
<dbReference type="EC" id="3.2.1.23" evidence="5"/>
<dbReference type="InterPro" id="IPR017853">
    <property type="entry name" value="GH"/>
</dbReference>
<comment type="catalytic activity">
    <reaction evidence="5">
        <text>Hydrolysis of terminal non-reducing beta-D-galactose residues in beta-D-galactosides.</text>
        <dbReference type="EC" id="3.2.1.23"/>
    </reaction>
</comment>
<dbReference type="Proteomes" id="UP000002207">
    <property type="component" value="Chromosome"/>
</dbReference>
<feature type="domain" description="Beta-galactosidase galactose-binding" evidence="10">
    <location>
        <begin position="537"/>
        <end position="599"/>
    </location>
</feature>
<dbReference type="GO" id="GO:0005975">
    <property type="term" value="P:carbohydrate metabolic process"/>
    <property type="evidence" value="ECO:0007669"/>
    <property type="project" value="InterPro"/>
</dbReference>
<evidence type="ECO:0000313" key="12">
    <source>
        <dbReference type="Proteomes" id="UP000002207"/>
    </source>
</evidence>
<evidence type="ECO:0000256" key="4">
    <source>
        <dbReference type="PIRSR" id="PIRSR006336-1"/>
    </source>
</evidence>
<dbReference type="AlphaFoldDB" id="C1F148"/>
<evidence type="ECO:0000259" key="10">
    <source>
        <dbReference type="Pfam" id="PF21467"/>
    </source>
</evidence>
<keyword evidence="12" id="KW-1185">Reference proteome</keyword>
<evidence type="ECO:0000256" key="6">
    <source>
        <dbReference type="RuleBase" id="RU003679"/>
    </source>
</evidence>
<evidence type="ECO:0000259" key="8">
    <source>
        <dbReference type="Pfam" id="PF01301"/>
    </source>
</evidence>
<dbReference type="HOGENOM" id="CLU_007853_7_1_0"/>
<dbReference type="InterPro" id="IPR008979">
    <property type="entry name" value="Galactose-bd-like_sf"/>
</dbReference>
<evidence type="ECO:0000256" key="3">
    <source>
        <dbReference type="ARBA" id="ARBA00023295"/>
    </source>
</evidence>
<evidence type="ECO:0000256" key="5">
    <source>
        <dbReference type="RuleBase" id="RU000675"/>
    </source>
</evidence>
<keyword evidence="3 5" id="KW-0326">Glycosidase</keyword>
<dbReference type="PIRSF" id="PIRSF006336">
    <property type="entry name" value="B-gal"/>
    <property type="match status" value="1"/>
</dbReference>
<dbReference type="FunFam" id="3.20.20.80:FF:000115">
    <property type="entry name" value="Beta-galactosidase"/>
    <property type="match status" value="1"/>
</dbReference>
<dbReference type="Gene3D" id="2.60.120.260">
    <property type="entry name" value="Galactose-binding domain-like"/>
    <property type="match status" value="2"/>
</dbReference>
<feature type="domain" description="Glycoside hydrolase 35 catalytic" evidence="8">
    <location>
        <begin position="36"/>
        <end position="353"/>
    </location>
</feature>
<dbReference type="InterPro" id="IPR026283">
    <property type="entry name" value="B-gal_1-like"/>
</dbReference>
<name>C1F148_ACIC5</name>
<reference evidence="11 12" key="1">
    <citation type="journal article" date="2009" name="Appl. Environ. Microbiol.">
        <title>Three genomes from the phylum Acidobacteria provide insight into the lifestyles of these microorganisms in soils.</title>
        <authorList>
            <person name="Ward N.L."/>
            <person name="Challacombe J.F."/>
            <person name="Janssen P.H."/>
            <person name="Henrissat B."/>
            <person name="Coutinho P.M."/>
            <person name="Wu M."/>
            <person name="Xie G."/>
            <person name="Haft D.H."/>
            <person name="Sait M."/>
            <person name="Badger J."/>
            <person name="Barabote R.D."/>
            <person name="Bradley B."/>
            <person name="Brettin T.S."/>
            <person name="Brinkac L.M."/>
            <person name="Bruce D."/>
            <person name="Creasy T."/>
            <person name="Daugherty S.C."/>
            <person name="Davidsen T.M."/>
            <person name="DeBoy R.T."/>
            <person name="Detter J.C."/>
            <person name="Dodson R.J."/>
            <person name="Durkin A.S."/>
            <person name="Ganapathy A."/>
            <person name="Gwinn-Giglio M."/>
            <person name="Han C.S."/>
            <person name="Khouri H."/>
            <person name="Kiss H."/>
            <person name="Kothari S.P."/>
            <person name="Madupu R."/>
            <person name="Nelson K.E."/>
            <person name="Nelson W.C."/>
            <person name="Paulsen I."/>
            <person name="Penn K."/>
            <person name="Ren Q."/>
            <person name="Rosovitz M.J."/>
            <person name="Selengut J.D."/>
            <person name="Shrivastava S."/>
            <person name="Sullivan S.A."/>
            <person name="Tapia R."/>
            <person name="Thompson L.S."/>
            <person name="Watkins K.L."/>
            <person name="Yang Q."/>
            <person name="Yu C."/>
            <person name="Zafar N."/>
            <person name="Zhou L."/>
            <person name="Kuske C.R."/>
        </authorList>
    </citation>
    <scope>NUCLEOTIDE SEQUENCE [LARGE SCALE GENOMIC DNA]</scope>
    <source>
        <strain evidence="12">ATCC 51196 / DSM 11244 / BCRC 80197 / JCM 7670 / NBRC 15755 / NCIMB 13165 / 161</strain>
    </source>
</reference>